<keyword evidence="2" id="KW-0328">Glycosyltransferase</keyword>
<dbReference type="SUPFAM" id="SSF53756">
    <property type="entry name" value="UDP-Glycosyltransferase/glycogen phosphorylase"/>
    <property type="match status" value="1"/>
</dbReference>
<dbReference type="GO" id="GO:0016757">
    <property type="term" value="F:glycosyltransferase activity"/>
    <property type="evidence" value="ECO:0007669"/>
    <property type="project" value="UniProtKB-KW"/>
</dbReference>
<dbReference type="Pfam" id="PF13439">
    <property type="entry name" value="Glyco_transf_4"/>
    <property type="match status" value="1"/>
</dbReference>
<dbReference type="RefSeq" id="WP_341409734.1">
    <property type="nucleotide sequence ID" value="NZ_JBBUTH010000003.1"/>
</dbReference>
<keyword evidence="2" id="KW-0808">Transferase</keyword>
<dbReference type="Gene3D" id="3.40.50.2000">
    <property type="entry name" value="Glycogen Phosphorylase B"/>
    <property type="match status" value="2"/>
</dbReference>
<organism evidence="2 3">
    <name type="scientific">Pseudaquabacterium inlustre</name>
    <dbReference type="NCBI Taxonomy" id="2984192"/>
    <lineage>
        <taxon>Bacteria</taxon>
        <taxon>Pseudomonadati</taxon>
        <taxon>Pseudomonadota</taxon>
        <taxon>Betaproteobacteria</taxon>
        <taxon>Burkholderiales</taxon>
        <taxon>Sphaerotilaceae</taxon>
        <taxon>Pseudaquabacterium</taxon>
    </lineage>
</organism>
<protein>
    <submittedName>
        <fullName evidence="2">Glycosyltransferase family 1 protein</fullName>
        <ecNumber evidence="2">2.4.-.-</ecNumber>
    </submittedName>
</protein>
<evidence type="ECO:0000313" key="3">
    <source>
        <dbReference type="Proteomes" id="UP001365405"/>
    </source>
</evidence>
<sequence>MEPSALQQLVVDNYPAARRSLRIACVTETYPPEVNGVAMSLARMVDGLHRRNHDVQLVRPRQDKAQAPEEGTRFHEVLMRGLPIPRYPDLRMGVPSKRALVQLWSTRRPDVVHIATEGPLGWSALQAAQHLKLPVSSDFRTNFHAYSRHYGIGWLHKPIMAYLRKFHNRTRCTMVPTEALRRDLAAAGFQRLVVVTRGVDTQLFNPLRRSAQLRAQWGVQPRQMVVTCVGRLAAEKNLGVLAQAFEAIRQRVPGARLLLVGQGPMQAELQQRCPDAIFAGQRSGEDLAAHYASADLFLFPSMTETFGNVTTEAMASGLPVVAFHHAGAGQLISSGENGVLVPMGDNDAFVREAVALASDAARCQALGGQACATASALDWRDIVARFESVLESVMRDTGPLLRQPLAGVVERPAA</sequence>
<dbReference type="EC" id="2.4.-.-" evidence="2"/>
<proteinExistence type="predicted"/>
<reference evidence="2 3" key="1">
    <citation type="submission" date="2024-04" db="EMBL/GenBank/DDBJ databases">
        <title>Novel species of the genus Ideonella isolated from streams.</title>
        <authorList>
            <person name="Lu H."/>
        </authorList>
    </citation>
    <scope>NUCLEOTIDE SEQUENCE [LARGE SCALE GENOMIC DNA]</scope>
    <source>
        <strain evidence="2 3">DXS22W</strain>
    </source>
</reference>
<dbReference type="InterPro" id="IPR050194">
    <property type="entry name" value="Glycosyltransferase_grp1"/>
</dbReference>
<dbReference type="CDD" id="cd03814">
    <property type="entry name" value="GT4-like"/>
    <property type="match status" value="1"/>
</dbReference>
<dbReference type="Proteomes" id="UP001365405">
    <property type="component" value="Unassembled WGS sequence"/>
</dbReference>
<dbReference type="PANTHER" id="PTHR45947">
    <property type="entry name" value="SULFOQUINOVOSYL TRANSFERASE SQD2"/>
    <property type="match status" value="1"/>
</dbReference>
<evidence type="ECO:0000313" key="2">
    <source>
        <dbReference type="EMBL" id="MEK8050066.1"/>
    </source>
</evidence>
<evidence type="ECO:0000259" key="1">
    <source>
        <dbReference type="Pfam" id="PF13439"/>
    </source>
</evidence>
<dbReference type="PANTHER" id="PTHR45947:SF3">
    <property type="entry name" value="SULFOQUINOVOSYL TRANSFERASE SQD2"/>
    <property type="match status" value="1"/>
</dbReference>
<gene>
    <name evidence="2" type="ORF">AACH10_07440</name>
</gene>
<comment type="caution">
    <text evidence="2">The sequence shown here is derived from an EMBL/GenBank/DDBJ whole genome shotgun (WGS) entry which is preliminary data.</text>
</comment>
<keyword evidence="3" id="KW-1185">Reference proteome</keyword>
<name>A0ABU9CDV7_9BURK</name>
<accession>A0ABU9CDV7</accession>
<feature type="domain" description="Glycosyltransferase subfamily 4-like N-terminal" evidence="1">
    <location>
        <begin position="34"/>
        <end position="202"/>
    </location>
</feature>
<dbReference type="InterPro" id="IPR028098">
    <property type="entry name" value="Glyco_trans_4-like_N"/>
</dbReference>
<dbReference type="EMBL" id="JBBUTH010000003">
    <property type="protein sequence ID" value="MEK8050066.1"/>
    <property type="molecule type" value="Genomic_DNA"/>
</dbReference>
<dbReference type="Pfam" id="PF13692">
    <property type="entry name" value="Glyco_trans_1_4"/>
    <property type="match status" value="1"/>
</dbReference>